<dbReference type="InterPro" id="IPR014001">
    <property type="entry name" value="Helicase_ATP-bd"/>
</dbReference>
<evidence type="ECO:0000259" key="15">
    <source>
        <dbReference type="PROSITE" id="PS51195"/>
    </source>
</evidence>
<comment type="function">
    <text evidence="10">DEAD-box RNA helicase involved in various cellular processes at low temperature, including ribosome biogenesis, mRNA degradation and translation initiation.</text>
</comment>
<dbReference type="InterPro" id="IPR028618">
    <property type="entry name" value="DEAD_helicase_DeaD"/>
</dbReference>
<evidence type="ECO:0000256" key="10">
    <source>
        <dbReference type="HAMAP-Rule" id="MF_00964"/>
    </source>
</evidence>
<evidence type="ECO:0000256" key="4">
    <source>
        <dbReference type="ARBA" id="ARBA00022801"/>
    </source>
</evidence>
<dbReference type="CDD" id="cd00268">
    <property type="entry name" value="DEADc"/>
    <property type="match status" value="1"/>
</dbReference>
<dbReference type="HAMAP" id="MF_00964">
    <property type="entry name" value="DEAD_helicase_DeaD"/>
    <property type="match status" value="1"/>
</dbReference>
<reference evidence="17" key="1">
    <citation type="submission" date="2016-10" db="EMBL/GenBank/DDBJ databases">
        <authorList>
            <person name="Varghese N."/>
            <person name="Submissions S."/>
        </authorList>
    </citation>
    <scope>NUCLEOTIDE SEQUENCE [LARGE SCALE GENOMIC DNA]</scope>
    <source>
        <strain evidence="17">DSM 3384</strain>
    </source>
</reference>
<dbReference type="Gene3D" id="3.30.70.330">
    <property type="match status" value="1"/>
</dbReference>
<evidence type="ECO:0000259" key="14">
    <source>
        <dbReference type="PROSITE" id="PS51194"/>
    </source>
</evidence>
<dbReference type="Gene3D" id="3.40.50.300">
    <property type="entry name" value="P-loop containing nucleotide triphosphate hydrolases"/>
    <property type="match status" value="2"/>
</dbReference>
<evidence type="ECO:0000256" key="11">
    <source>
        <dbReference type="PROSITE-ProRule" id="PRU00552"/>
    </source>
</evidence>
<dbReference type="Pfam" id="PF25399">
    <property type="entry name" value="DeaD_dimer"/>
    <property type="match status" value="1"/>
</dbReference>
<evidence type="ECO:0000256" key="7">
    <source>
        <dbReference type="ARBA" id="ARBA00022884"/>
    </source>
</evidence>
<dbReference type="SMART" id="SM00490">
    <property type="entry name" value="HELICc"/>
    <property type="match status" value="1"/>
</dbReference>
<evidence type="ECO:0000256" key="9">
    <source>
        <dbReference type="ARBA" id="ARBA00047984"/>
    </source>
</evidence>
<keyword evidence="4 10" id="KW-0378">Hydrolase</keyword>
<accession>A0A1H2DTF6</accession>
<keyword evidence="6 10" id="KW-0067">ATP-binding</keyword>
<dbReference type="PROSITE" id="PS51192">
    <property type="entry name" value="HELICASE_ATP_BIND_1"/>
    <property type="match status" value="1"/>
</dbReference>
<dbReference type="FunFam" id="3.40.50.300:FF:000108">
    <property type="entry name" value="ATP-dependent RNA helicase RhlE"/>
    <property type="match status" value="1"/>
</dbReference>
<evidence type="ECO:0000256" key="2">
    <source>
        <dbReference type="ARBA" id="ARBA00022490"/>
    </source>
</evidence>
<dbReference type="PROSITE" id="PS51194">
    <property type="entry name" value="HELICASE_CTER"/>
    <property type="match status" value="1"/>
</dbReference>
<dbReference type="GO" id="GO:0006401">
    <property type="term" value="P:RNA catabolic process"/>
    <property type="evidence" value="ECO:0007669"/>
    <property type="project" value="UniProtKB-UniRule"/>
</dbReference>
<sequence length="598" mass="66582">MPQNNLPLTGFDEMNLSPPVFSALQDVGYETPTPIQAMTIPHLIRNKDVLGQARTGTGKTAAFALPLLSRIDLDNKRPQVLVLTPTRELAIQVAESFKTYGARMKGLNVLSVYGGQSYGIQLNQLKRGVHVVVGTPGRLMDHMRKKTVSFADLFCVILDEADEMLHMGFIDDVEWILDRTPPDSQTALFSATMPRPIQKIAQKYLTSPEEFFIKPDNTELNTIKQQYWMVNGAKKAHALTRILEAVSFDGVIVFVKTKTATLELAKILEDKGFKAEALNGDLAQNARERTVNRLKNSHIDILVATDVAARGLDVDRISHVINYDMPSKVDPYVHRIGRTGRAGRTGEAILFVSRNERWMLKVIEKTTKQKIQEISLPSNKTINKKRIADFKQAITQTLESKDLSVFQELLEGYAQEQDIPVVQVAAALAKLAHGDSPFLLPADKDKKTATAKPARKKQAAPKNISNNRNTTERTNKPGNTARKQTPKPMKKQTSSQKANITPTKETNIAPQEQASVPPLEKGMERYRIEVGRLHGVQAGNIVGAIANEAGLDSKHIGHININQEFSFVDLPYGMPKEIFRLLKRTWVKSQQMSISKCA</sequence>
<dbReference type="InterPro" id="IPR012677">
    <property type="entry name" value="Nucleotide-bd_a/b_plait_sf"/>
</dbReference>
<evidence type="ECO:0000256" key="3">
    <source>
        <dbReference type="ARBA" id="ARBA00022741"/>
    </source>
</evidence>
<comment type="similarity">
    <text evidence="10">Belongs to the DEAD box helicase family. DeaD/CsdA subfamily.</text>
</comment>
<dbReference type="Pfam" id="PF00270">
    <property type="entry name" value="DEAD"/>
    <property type="match status" value="1"/>
</dbReference>
<evidence type="ECO:0000313" key="16">
    <source>
        <dbReference type="EMBL" id="SDT86094.1"/>
    </source>
</evidence>
<comment type="subcellular location">
    <subcellularLocation>
        <location evidence="1 10">Cytoplasm</location>
    </subcellularLocation>
</comment>
<dbReference type="FunFam" id="3.30.70.330:FF:000068">
    <property type="entry name" value="ATP-dependent RNA helicase DeaD"/>
    <property type="match status" value="1"/>
</dbReference>
<dbReference type="InterPro" id="IPR057325">
    <property type="entry name" value="DeaD_dimer"/>
</dbReference>
<feature type="region of interest" description="Disordered" evidence="12">
    <location>
        <begin position="436"/>
        <end position="520"/>
    </location>
</feature>
<dbReference type="SUPFAM" id="SSF52540">
    <property type="entry name" value="P-loop containing nucleoside triphosphate hydrolases"/>
    <property type="match status" value="1"/>
</dbReference>
<evidence type="ECO:0000256" key="12">
    <source>
        <dbReference type="SAM" id="MobiDB-lite"/>
    </source>
</evidence>
<dbReference type="GO" id="GO:0005524">
    <property type="term" value="F:ATP binding"/>
    <property type="evidence" value="ECO:0007669"/>
    <property type="project" value="UniProtKB-UniRule"/>
</dbReference>
<gene>
    <name evidence="10" type="primary">deaD</name>
    <name evidence="10" type="synonym">csdA</name>
    <name evidence="16" type="ORF">SAMN04487931_102154</name>
</gene>
<dbReference type="Proteomes" id="UP000199608">
    <property type="component" value="Unassembled WGS sequence"/>
</dbReference>
<dbReference type="GO" id="GO:0070417">
    <property type="term" value="P:cellular response to cold"/>
    <property type="evidence" value="ECO:0007669"/>
    <property type="project" value="InterPro"/>
</dbReference>
<dbReference type="EC" id="3.6.4.13" evidence="10"/>
<dbReference type="AlphaFoldDB" id="A0A1H2DTF6"/>
<dbReference type="CDD" id="cd18787">
    <property type="entry name" value="SF2_C_DEAD"/>
    <property type="match status" value="1"/>
</dbReference>
<dbReference type="RefSeq" id="WP_092230360.1">
    <property type="nucleotide sequence ID" value="NZ_FNLL01000002.1"/>
</dbReference>
<dbReference type="CDD" id="cd12499">
    <property type="entry name" value="RRM_EcCsdA_like"/>
    <property type="match status" value="1"/>
</dbReference>
<dbReference type="InterPro" id="IPR034415">
    <property type="entry name" value="CsdA_RRM"/>
</dbReference>
<comment type="catalytic activity">
    <reaction evidence="9 10">
        <text>ATP + H2O = ADP + phosphate + H(+)</text>
        <dbReference type="Rhea" id="RHEA:13065"/>
        <dbReference type="ChEBI" id="CHEBI:15377"/>
        <dbReference type="ChEBI" id="CHEBI:15378"/>
        <dbReference type="ChEBI" id="CHEBI:30616"/>
        <dbReference type="ChEBI" id="CHEBI:43474"/>
        <dbReference type="ChEBI" id="CHEBI:456216"/>
        <dbReference type="EC" id="3.6.4.13"/>
    </reaction>
</comment>
<dbReference type="PROSITE" id="PS51195">
    <property type="entry name" value="Q_MOTIF"/>
    <property type="match status" value="1"/>
</dbReference>
<dbReference type="InterPro" id="IPR000629">
    <property type="entry name" value="RNA-helicase_DEAD-box_CS"/>
</dbReference>
<dbReference type="InterPro" id="IPR014014">
    <property type="entry name" value="RNA_helicase_DEAD_Q_motif"/>
</dbReference>
<dbReference type="PROSITE" id="PS00039">
    <property type="entry name" value="DEAD_ATP_HELICASE"/>
    <property type="match status" value="1"/>
</dbReference>
<dbReference type="PANTHER" id="PTHR47963:SF8">
    <property type="entry name" value="ATP-DEPENDENT RNA HELICASE DEAD"/>
    <property type="match status" value="1"/>
</dbReference>
<dbReference type="InterPro" id="IPR027417">
    <property type="entry name" value="P-loop_NTPase"/>
</dbReference>
<organism evidence="16 17">
    <name type="scientific">Desulfobacula phenolica</name>
    <dbReference type="NCBI Taxonomy" id="90732"/>
    <lineage>
        <taxon>Bacteria</taxon>
        <taxon>Pseudomonadati</taxon>
        <taxon>Thermodesulfobacteriota</taxon>
        <taxon>Desulfobacteria</taxon>
        <taxon>Desulfobacterales</taxon>
        <taxon>Desulfobacteraceae</taxon>
        <taxon>Desulfobacula</taxon>
    </lineage>
</organism>
<dbReference type="InterPro" id="IPR005580">
    <property type="entry name" value="DbpA/CsdA_RNA-bd_dom"/>
</dbReference>
<keyword evidence="17" id="KW-1185">Reference proteome</keyword>
<keyword evidence="7 10" id="KW-0694">RNA-binding</keyword>
<dbReference type="InterPro" id="IPR050547">
    <property type="entry name" value="DEAD_box_RNA_helicases"/>
</dbReference>
<dbReference type="GO" id="GO:0005829">
    <property type="term" value="C:cytosol"/>
    <property type="evidence" value="ECO:0007669"/>
    <property type="project" value="TreeGrafter"/>
</dbReference>
<feature type="domain" description="Helicase ATP-binding" evidence="13">
    <location>
        <begin position="40"/>
        <end position="211"/>
    </location>
</feature>
<evidence type="ECO:0000256" key="1">
    <source>
        <dbReference type="ARBA" id="ARBA00004496"/>
    </source>
</evidence>
<evidence type="ECO:0000256" key="5">
    <source>
        <dbReference type="ARBA" id="ARBA00022806"/>
    </source>
</evidence>
<name>A0A1H2DTF6_9BACT</name>
<dbReference type="GO" id="GO:0016887">
    <property type="term" value="F:ATP hydrolysis activity"/>
    <property type="evidence" value="ECO:0007669"/>
    <property type="project" value="RHEA"/>
</dbReference>
<feature type="short sequence motif" description="Q motif" evidence="11">
    <location>
        <begin position="9"/>
        <end position="37"/>
    </location>
</feature>
<evidence type="ECO:0000256" key="6">
    <source>
        <dbReference type="ARBA" id="ARBA00022840"/>
    </source>
</evidence>
<dbReference type="Pfam" id="PF03880">
    <property type="entry name" value="DbpA"/>
    <property type="match status" value="1"/>
</dbReference>
<dbReference type="GO" id="GO:0000027">
    <property type="term" value="P:ribosomal large subunit assembly"/>
    <property type="evidence" value="ECO:0007669"/>
    <property type="project" value="UniProtKB-UniRule"/>
</dbReference>
<keyword evidence="3 10" id="KW-0547">Nucleotide-binding</keyword>
<dbReference type="SMART" id="SM00487">
    <property type="entry name" value="DEXDc"/>
    <property type="match status" value="1"/>
</dbReference>
<dbReference type="PANTHER" id="PTHR47963">
    <property type="entry name" value="DEAD-BOX ATP-DEPENDENT RNA HELICASE 47, MITOCHONDRIAL"/>
    <property type="match status" value="1"/>
</dbReference>
<keyword evidence="5 10" id="KW-0347">Helicase</keyword>
<dbReference type="EMBL" id="FNLL01000002">
    <property type="protein sequence ID" value="SDT86094.1"/>
    <property type="molecule type" value="Genomic_DNA"/>
</dbReference>
<dbReference type="InterPro" id="IPR044742">
    <property type="entry name" value="DEAD/DEAH_RhlB"/>
</dbReference>
<dbReference type="GO" id="GO:0003724">
    <property type="term" value="F:RNA helicase activity"/>
    <property type="evidence" value="ECO:0007669"/>
    <property type="project" value="UniProtKB-UniRule"/>
</dbReference>
<keyword evidence="8 10" id="KW-0346">Stress response</keyword>
<evidence type="ECO:0000313" key="17">
    <source>
        <dbReference type="Proteomes" id="UP000199608"/>
    </source>
</evidence>
<protein>
    <recommendedName>
        <fullName evidence="10">ATP-dependent RNA helicase DeaD</fullName>
        <ecNumber evidence="10">3.6.4.13</ecNumber>
    </recommendedName>
    <alternativeName>
        <fullName evidence="10">Cold-shock DEAD box protein A</fullName>
    </alternativeName>
</protein>
<evidence type="ECO:0000256" key="8">
    <source>
        <dbReference type="ARBA" id="ARBA00023016"/>
    </source>
</evidence>
<feature type="domain" description="Helicase C-terminal" evidence="14">
    <location>
        <begin position="238"/>
        <end position="382"/>
    </location>
</feature>
<feature type="compositionally biased region" description="Polar residues" evidence="12">
    <location>
        <begin position="491"/>
        <end position="514"/>
    </location>
</feature>
<proteinExistence type="inferred from homology"/>
<dbReference type="GO" id="GO:0033592">
    <property type="term" value="F:RNA strand annealing activity"/>
    <property type="evidence" value="ECO:0007669"/>
    <property type="project" value="TreeGrafter"/>
</dbReference>
<keyword evidence="2 10" id="KW-0963">Cytoplasm</keyword>
<dbReference type="GO" id="GO:0005840">
    <property type="term" value="C:ribosome"/>
    <property type="evidence" value="ECO:0007669"/>
    <property type="project" value="TreeGrafter"/>
</dbReference>
<dbReference type="InterPro" id="IPR011545">
    <property type="entry name" value="DEAD/DEAH_box_helicase_dom"/>
</dbReference>
<dbReference type="Pfam" id="PF00271">
    <property type="entry name" value="Helicase_C"/>
    <property type="match status" value="1"/>
</dbReference>
<evidence type="ECO:0000259" key="13">
    <source>
        <dbReference type="PROSITE" id="PS51192"/>
    </source>
</evidence>
<feature type="domain" description="DEAD-box RNA helicase Q" evidence="15">
    <location>
        <begin position="9"/>
        <end position="37"/>
    </location>
</feature>
<dbReference type="InterPro" id="IPR001650">
    <property type="entry name" value="Helicase_C-like"/>
</dbReference>